<comment type="cofactor">
    <cofactor evidence="15">
        <name>Zn(2+)</name>
        <dbReference type="ChEBI" id="CHEBI:29105"/>
    </cofactor>
    <text evidence="15">Binds 2 Zn(2+) ions.</text>
</comment>
<feature type="binding site" evidence="15">
    <location>
        <position position="338"/>
    </location>
    <ligand>
        <name>Zn(2+)</name>
        <dbReference type="ChEBI" id="CHEBI:29105"/>
        <label>2</label>
    </ligand>
</feature>
<dbReference type="EMBL" id="JAWQEG010003317">
    <property type="protein sequence ID" value="KAK3866890.1"/>
    <property type="molecule type" value="Genomic_DNA"/>
</dbReference>
<feature type="binding site" evidence="15">
    <location>
        <position position="376"/>
    </location>
    <ligand>
        <name>Zn(2+)</name>
        <dbReference type="ChEBI" id="CHEBI:29105"/>
        <label>2</label>
    </ligand>
</feature>
<evidence type="ECO:0000256" key="10">
    <source>
        <dbReference type="ARBA" id="ARBA00022842"/>
    </source>
</evidence>
<keyword evidence="6" id="KW-0336">GPI-anchor</keyword>
<protein>
    <recommendedName>
        <fullName evidence="3 17">Alkaline phosphatase</fullName>
        <ecNumber evidence="3 17">3.1.3.1</ecNumber>
    </recommendedName>
</protein>
<keyword evidence="20" id="KW-1185">Reference proteome</keyword>
<comment type="cofactor">
    <cofactor evidence="15">
        <name>Mg(2+)</name>
        <dbReference type="ChEBI" id="CHEBI:18420"/>
    </cofactor>
    <text evidence="15">Binds 1 Mg(2+) ion.</text>
</comment>
<dbReference type="PANTHER" id="PTHR11596">
    <property type="entry name" value="ALKALINE PHOSPHATASE"/>
    <property type="match status" value="1"/>
</dbReference>
<feature type="active site" description="Phosphoserine intermediate" evidence="14">
    <location>
        <position position="104"/>
    </location>
</feature>
<comment type="similarity">
    <text evidence="2 16">Belongs to the alkaline phosphatase family.</text>
</comment>
<keyword evidence="10 15" id="KW-0460">Magnesium</keyword>
<dbReference type="SMART" id="SM00098">
    <property type="entry name" value="alkPPc"/>
    <property type="match status" value="1"/>
</dbReference>
<keyword evidence="9 15" id="KW-0862">Zinc</keyword>
<dbReference type="InterPro" id="IPR017850">
    <property type="entry name" value="Alkaline_phosphatase_core_sf"/>
</dbReference>
<dbReference type="GO" id="GO:0005886">
    <property type="term" value="C:plasma membrane"/>
    <property type="evidence" value="ECO:0007669"/>
    <property type="project" value="UniProtKB-SubCell"/>
</dbReference>
<feature type="binding site" evidence="15">
    <location>
        <position position="375"/>
    </location>
    <ligand>
        <name>Zn(2+)</name>
        <dbReference type="ChEBI" id="CHEBI:29105"/>
        <label>2</label>
    </ligand>
</feature>
<comment type="subcellular location">
    <subcellularLocation>
        <location evidence="1">Cell membrane</location>
        <topology evidence="1">Lipid-anchor</topology>
        <topology evidence="1">GPI-anchor</topology>
    </subcellularLocation>
</comment>
<dbReference type="AlphaFoldDB" id="A0AAE1KAK3"/>
<feature type="compositionally biased region" description="Acidic residues" evidence="18">
    <location>
        <begin position="727"/>
        <end position="736"/>
    </location>
</feature>
<dbReference type="FunFam" id="3.40.720.10:FF:000008">
    <property type="entry name" value="Alkaline phosphatase"/>
    <property type="match status" value="1"/>
</dbReference>
<evidence type="ECO:0000256" key="17">
    <source>
        <dbReference type="RuleBase" id="RU003947"/>
    </source>
</evidence>
<evidence type="ECO:0000313" key="20">
    <source>
        <dbReference type="Proteomes" id="UP001286313"/>
    </source>
</evidence>
<evidence type="ECO:0000256" key="6">
    <source>
        <dbReference type="ARBA" id="ARBA00022622"/>
    </source>
</evidence>
<dbReference type="PANTHER" id="PTHR11596:SF5">
    <property type="entry name" value="ALKALINE PHOSPHATASE"/>
    <property type="match status" value="1"/>
</dbReference>
<dbReference type="Pfam" id="PF00245">
    <property type="entry name" value="Alk_phosphatase"/>
    <property type="match status" value="1"/>
</dbReference>
<evidence type="ECO:0000256" key="5">
    <source>
        <dbReference type="ARBA" id="ARBA00022553"/>
    </source>
</evidence>
<dbReference type="PRINTS" id="PR00113">
    <property type="entry name" value="ALKPHPHTASE"/>
</dbReference>
<keyword evidence="4" id="KW-1003">Cell membrane</keyword>
<keyword evidence="7 15" id="KW-0479">Metal-binding</keyword>
<feature type="compositionally biased region" description="Basic and acidic residues" evidence="18">
    <location>
        <begin position="630"/>
        <end position="652"/>
    </location>
</feature>
<feature type="binding site" evidence="15">
    <location>
        <position position="167"/>
    </location>
    <ligand>
        <name>Mg(2+)</name>
        <dbReference type="ChEBI" id="CHEBI:18420"/>
    </ligand>
</feature>
<feature type="compositionally biased region" description="Basic and acidic residues" evidence="18">
    <location>
        <begin position="751"/>
        <end position="762"/>
    </location>
</feature>
<keyword evidence="11" id="KW-0472">Membrane</keyword>
<evidence type="ECO:0000256" key="7">
    <source>
        <dbReference type="ARBA" id="ARBA00022723"/>
    </source>
</evidence>
<evidence type="ECO:0000256" key="1">
    <source>
        <dbReference type="ARBA" id="ARBA00004609"/>
    </source>
</evidence>
<name>A0AAE1KAK3_PETCI</name>
<feature type="binding site" evidence="15">
    <location>
        <position position="334"/>
    </location>
    <ligand>
        <name>Zn(2+)</name>
        <dbReference type="ChEBI" id="CHEBI:29105"/>
        <label>2</label>
    </ligand>
</feature>
<gene>
    <name evidence="19" type="ORF">Pcinc_027600</name>
</gene>
<evidence type="ECO:0000313" key="19">
    <source>
        <dbReference type="EMBL" id="KAK3866890.1"/>
    </source>
</evidence>
<feature type="binding site" evidence="15">
    <location>
        <position position="169"/>
    </location>
    <ligand>
        <name>Mg(2+)</name>
        <dbReference type="ChEBI" id="CHEBI:18420"/>
    </ligand>
</feature>
<organism evidence="19 20">
    <name type="scientific">Petrolisthes cinctipes</name>
    <name type="common">Flat porcelain crab</name>
    <dbReference type="NCBI Taxonomy" id="88211"/>
    <lineage>
        <taxon>Eukaryota</taxon>
        <taxon>Metazoa</taxon>
        <taxon>Ecdysozoa</taxon>
        <taxon>Arthropoda</taxon>
        <taxon>Crustacea</taxon>
        <taxon>Multicrustacea</taxon>
        <taxon>Malacostraca</taxon>
        <taxon>Eumalacostraca</taxon>
        <taxon>Eucarida</taxon>
        <taxon>Decapoda</taxon>
        <taxon>Pleocyemata</taxon>
        <taxon>Anomura</taxon>
        <taxon>Galatheoidea</taxon>
        <taxon>Porcellanidae</taxon>
        <taxon>Petrolisthes</taxon>
    </lineage>
</organism>
<dbReference type="CDD" id="cd16012">
    <property type="entry name" value="ALP"/>
    <property type="match status" value="1"/>
</dbReference>
<feature type="binding site" evidence="15">
    <location>
        <position position="54"/>
    </location>
    <ligand>
        <name>Zn(2+)</name>
        <dbReference type="ChEBI" id="CHEBI:29105"/>
        <label>2</label>
    </ligand>
</feature>
<feature type="binding site" evidence="15">
    <location>
        <position position="54"/>
    </location>
    <ligand>
        <name>Mg(2+)</name>
        <dbReference type="ChEBI" id="CHEBI:18420"/>
    </ligand>
</feature>
<evidence type="ECO:0000256" key="16">
    <source>
        <dbReference type="RuleBase" id="RU003946"/>
    </source>
</evidence>
<keyword evidence="12" id="KW-0325">Glycoprotein</keyword>
<dbReference type="GO" id="GO:0098552">
    <property type="term" value="C:side of membrane"/>
    <property type="evidence" value="ECO:0007669"/>
    <property type="project" value="UniProtKB-KW"/>
</dbReference>
<evidence type="ECO:0000256" key="11">
    <source>
        <dbReference type="ARBA" id="ARBA00023136"/>
    </source>
</evidence>
<proteinExistence type="inferred from homology"/>
<evidence type="ECO:0000256" key="9">
    <source>
        <dbReference type="ARBA" id="ARBA00022833"/>
    </source>
</evidence>
<feature type="binding site" evidence="15">
    <location>
        <position position="329"/>
    </location>
    <ligand>
        <name>Mg(2+)</name>
        <dbReference type="ChEBI" id="CHEBI:18420"/>
    </ligand>
</feature>
<evidence type="ECO:0000256" key="12">
    <source>
        <dbReference type="ARBA" id="ARBA00023180"/>
    </source>
</evidence>
<dbReference type="PROSITE" id="PS00123">
    <property type="entry name" value="ALKALINE_PHOSPHATASE"/>
    <property type="match status" value="1"/>
</dbReference>
<sequence>MVTVPTASVIFPSPVPEENDAGYWNRLMRKEVDEALNLHHNTKIAKNIILFLGDGMGVTANTAGRILKGQKAGRSGEEGFLVWEKFPNTALLKTYNLDKQVGDSASTATSYLCGVKSNYETLGLTGRVRFGDCPTSLNPANRLHSLLKWAQDAGKVTGLVTTTRVTHATPAALYAKAANRYWECDTFAIRDGAGRCKDIARQLIEDSPGRDIKVVLGGGRTVMGTPSKVDDDYKCYRTDGRNLAEEWRQEKERRGEKAAYVTNTGELLNVDLNSTDFLMGLFSDSHFPYHVKRDANDNGPNGIPTLTQMTQAALGILKKAEYGFFLMVESGLIDLGLHRNQPVKALEEVVQLDEAVSMALTTLNLEDTLILVTADHSHTLTLNGFPPRGNDIFGTTWDVRITDGLPYTTLMFTTGQGYNYYYDGTKVVRRNLTGIDTNHPDFTSLAAVPTIEEHETHGGEDVAVYASGPMAHLFHRVHEQTYVAHVMAYAGCLGPYLHDCPRPIITVPADANSLEQAHHSDQITHPDHSQDDTTHSEHDTTHSDHSGDDTTHSEHDTTHSDHSEDDTTHSEHDTTHSDHSEDDTTHSEHDTTHSDHSEDDTTHSEHDITSLDHSEHDTSHSEDDTTTPSDHSEHTGGMDHSEHTGGMDHSEHTGGMNHSEHTGGMNHSEHTGGMNHSEHTGGMDHSEHTGGMDHSEHTGGMDHSEHTGGMDHSEHTDHSEHSKTEEKEEEEEVKEEEEMKDKLEDEEEMKEEAREEEKMKEEKEEEKEEEAKEKTEEKEEEKEEEAKEKEEEKEEEAKEKTEEKAKKEEKVLKSWVKQWYLLSIGDQYYRQAFFCSFSRRFQRKLKSGVLWPMQHPSESVNETYALMLTVPPSPLHSEVLVLADLDCGS</sequence>
<evidence type="ECO:0000256" key="18">
    <source>
        <dbReference type="SAM" id="MobiDB-lite"/>
    </source>
</evidence>
<dbReference type="GO" id="GO:0046872">
    <property type="term" value="F:metal ion binding"/>
    <property type="evidence" value="ECO:0007669"/>
    <property type="project" value="UniProtKB-KW"/>
</dbReference>
<dbReference type="InterPro" id="IPR018299">
    <property type="entry name" value="Alkaline_phosphatase_AS"/>
</dbReference>
<evidence type="ECO:0000256" key="15">
    <source>
        <dbReference type="PIRSR" id="PIRSR601952-2"/>
    </source>
</evidence>
<evidence type="ECO:0000256" key="4">
    <source>
        <dbReference type="ARBA" id="ARBA00022475"/>
    </source>
</evidence>
<dbReference type="Proteomes" id="UP001286313">
    <property type="component" value="Unassembled WGS sequence"/>
</dbReference>
<dbReference type="GO" id="GO:0004035">
    <property type="term" value="F:alkaline phosphatase activity"/>
    <property type="evidence" value="ECO:0007669"/>
    <property type="project" value="UniProtKB-EC"/>
</dbReference>
<comment type="caution">
    <text evidence="19">The sequence shown here is derived from an EMBL/GenBank/DDBJ whole genome shotgun (WGS) entry which is preliminary data.</text>
</comment>
<accession>A0AAE1KAK3</accession>
<evidence type="ECO:0000256" key="2">
    <source>
        <dbReference type="ARBA" id="ARBA00005984"/>
    </source>
</evidence>
<feature type="compositionally biased region" description="Basic and acidic residues" evidence="18">
    <location>
        <begin position="676"/>
        <end position="726"/>
    </location>
</feature>
<keyword evidence="5" id="KW-0597">Phosphoprotein</keyword>
<dbReference type="InterPro" id="IPR001952">
    <property type="entry name" value="Alkaline_phosphatase"/>
</dbReference>
<feature type="compositionally biased region" description="Basic and acidic residues" evidence="18">
    <location>
        <begin position="516"/>
        <end position="623"/>
    </location>
</feature>
<comment type="catalytic activity">
    <reaction evidence="17">
        <text>a phosphate monoester + H2O = an alcohol + phosphate</text>
        <dbReference type="Rhea" id="RHEA:15017"/>
        <dbReference type="ChEBI" id="CHEBI:15377"/>
        <dbReference type="ChEBI" id="CHEBI:30879"/>
        <dbReference type="ChEBI" id="CHEBI:43474"/>
        <dbReference type="ChEBI" id="CHEBI:67140"/>
        <dbReference type="EC" id="3.1.3.1"/>
    </reaction>
</comment>
<evidence type="ECO:0000256" key="3">
    <source>
        <dbReference type="ARBA" id="ARBA00012647"/>
    </source>
</evidence>
<keyword evidence="8 17" id="KW-0378">Hydrolase</keyword>
<feature type="compositionally biased region" description="Basic and acidic residues" evidence="18">
    <location>
        <begin position="784"/>
        <end position="807"/>
    </location>
</feature>
<feature type="binding site" evidence="15">
    <location>
        <position position="457"/>
    </location>
    <ligand>
        <name>Zn(2+)</name>
        <dbReference type="ChEBI" id="CHEBI:29105"/>
        <label>2</label>
    </ligand>
</feature>
<dbReference type="Gene3D" id="3.40.720.10">
    <property type="entry name" value="Alkaline Phosphatase, subunit A"/>
    <property type="match status" value="1"/>
</dbReference>
<evidence type="ECO:0000256" key="13">
    <source>
        <dbReference type="ARBA" id="ARBA00023288"/>
    </source>
</evidence>
<dbReference type="EC" id="3.1.3.1" evidence="3 17"/>
<evidence type="ECO:0000256" key="14">
    <source>
        <dbReference type="PIRSR" id="PIRSR601952-1"/>
    </source>
</evidence>
<evidence type="ECO:0000256" key="8">
    <source>
        <dbReference type="ARBA" id="ARBA00022801"/>
    </source>
</evidence>
<dbReference type="SUPFAM" id="SSF53649">
    <property type="entry name" value="Alkaline phosphatase-like"/>
    <property type="match status" value="1"/>
</dbReference>
<reference evidence="19" key="1">
    <citation type="submission" date="2023-10" db="EMBL/GenBank/DDBJ databases">
        <title>Genome assemblies of two species of porcelain crab, Petrolisthes cinctipes and Petrolisthes manimaculis (Anomura: Porcellanidae).</title>
        <authorList>
            <person name="Angst P."/>
        </authorList>
    </citation>
    <scope>NUCLEOTIDE SEQUENCE</scope>
    <source>
        <strain evidence="19">PB745_01</strain>
        <tissue evidence="19">Gill</tissue>
    </source>
</reference>
<feature type="region of interest" description="Disordered" evidence="18">
    <location>
        <begin position="515"/>
        <end position="807"/>
    </location>
</feature>
<keyword evidence="13" id="KW-0449">Lipoprotein</keyword>